<accession>A0A3P9CV04</accession>
<evidence type="ECO:0000313" key="1">
    <source>
        <dbReference type="Ensembl" id="ENSMZEP00005026210.1"/>
    </source>
</evidence>
<keyword evidence="2" id="KW-1185">Reference proteome</keyword>
<dbReference type="AlphaFoldDB" id="A0A3P9CV04"/>
<protein>
    <submittedName>
        <fullName evidence="1">Uncharacterized protein</fullName>
    </submittedName>
</protein>
<name>A0A3P9CV04_9CICH</name>
<dbReference type="Proteomes" id="UP000265160">
    <property type="component" value="LG6"/>
</dbReference>
<dbReference type="Ensembl" id="ENSMZET00005027055.1">
    <property type="protein sequence ID" value="ENSMZEP00005026210.1"/>
    <property type="gene ID" value="ENSMZEG00005019549.1"/>
</dbReference>
<reference evidence="1 2" key="1">
    <citation type="journal article" date="2014" name="Nature">
        <title>The genomic substrate for adaptive radiation in African cichlid fish.</title>
        <authorList>
            <person name="Brawand D."/>
            <person name="Wagner C.E."/>
            <person name="Li Y.I."/>
            <person name="Malinsky M."/>
            <person name="Keller I."/>
            <person name="Fan S."/>
            <person name="Simakov O."/>
            <person name="Ng A.Y."/>
            <person name="Lim Z.W."/>
            <person name="Bezault E."/>
            <person name="Turner-Maier J."/>
            <person name="Johnson J."/>
            <person name="Alcazar R."/>
            <person name="Noh H.J."/>
            <person name="Russell P."/>
            <person name="Aken B."/>
            <person name="Alfoldi J."/>
            <person name="Amemiya C."/>
            <person name="Azzouzi N."/>
            <person name="Baroiller J.F."/>
            <person name="Barloy-Hubler F."/>
            <person name="Berlin A."/>
            <person name="Bloomquist R."/>
            <person name="Carleton K.L."/>
            <person name="Conte M.A."/>
            <person name="D'Cotta H."/>
            <person name="Eshel O."/>
            <person name="Gaffney L."/>
            <person name="Galibert F."/>
            <person name="Gante H.F."/>
            <person name="Gnerre S."/>
            <person name="Greuter L."/>
            <person name="Guyon R."/>
            <person name="Haddad N.S."/>
            <person name="Haerty W."/>
            <person name="Harris R.M."/>
            <person name="Hofmann H.A."/>
            <person name="Hourlier T."/>
            <person name="Hulata G."/>
            <person name="Jaffe D.B."/>
            <person name="Lara M."/>
            <person name="Lee A.P."/>
            <person name="MacCallum I."/>
            <person name="Mwaiko S."/>
            <person name="Nikaido M."/>
            <person name="Nishihara H."/>
            <person name="Ozouf-Costaz C."/>
            <person name="Penman D.J."/>
            <person name="Przybylski D."/>
            <person name="Rakotomanga M."/>
            <person name="Renn S.C.P."/>
            <person name="Ribeiro F.J."/>
            <person name="Ron M."/>
            <person name="Salzburger W."/>
            <person name="Sanchez-Pulido L."/>
            <person name="Santos M.E."/>
            <person name="Searle S."/>
            <person name="Sharpe T."/>
            <person name="Swofford R."/>
            <person name="Tan F.J."/>
            <person name="Williams L."/>
            <person name="Young S."/>
            <person name="Yin S."/>
            <person name="Okada N."/>
            <person name="Kocher T.D."/>
            <person name="Miska E.A."/>
            <person name="Lander E.S."/>
            <person name="Venkatesh B."/>
            <person name="Fernald R.D."/>
            <person name="Meyer A."/>
            <person name="Ponting C.P."/>
            <person name="Streelman J.T."/>
            <person name="Lindblad-Toh K."/>
            <person name="Seehausen O."/>
            <person name="Di Palma F."/>
        </authorList>
    </citation>
    <scope>NUCLEOTIDE SEQUENCE</scope>
</reference>
<reference evidence="1" key="3">
    <citation type="submission" date="2025-09" db="UniProtKB">
        <authorList>
            <consortium name="Ensembl"/>
        </authorList>
    </citation>
    <scope>IDENTIFICATION</scope>
</reference>
<organism evidence="1 2">
    <name type="scientific">Maylandia zebra</name>
    <name type="common">zebra mbuna</name>
    <dbReference type="NCBI Taxonomy" id="106582"/>
    <lineage>
        <taxon>Eukaryota</taxon>
        <taxon>Metazoa</taxon>
        <taxon>Chordata</taxon>
        <taxon>Craniata</taxon>
        <taxon>Vertebrata</taxon>
        <taxon>Euteleostomi</taxon>
        <taxon>Actinopterygii</taxon>
        <taxon>Neopterygii</taxon>
        <taxon>Teleostei</taxon>
        <taxon>Neoteleostei</taxon>
        <taxon>Acanthomorphata</taxon>
        <taxon>Ovalentaria</taxon>
        <taxon>Cichlomorphae</taxon>
        <taxon>Cichliformes</taxon>
        <taxon>Cichlidae</taxon>
        <taxon>African cichlids</taxon>
        <taxon>Pseudocrenilabrinae</taxon>
        <taxon>Haplochromini</taxon>
        <taxon>Maylandia</taxon>
        <taxon>Maylandia zebra complex</taxon>
    </lineage>
</organism>
<dbReference type="STRING" id="106582.ENSMZEP00005026210"/>
<proteinExistence type="predicted"/>
<evidence type="ECO:0000313" key="2">
    <source>
        <dbReference type="Proteomes" id="UP000265160"/>
    </source>
</evidence>
<reference evidence="1" key="2">
    <citation type="submission" date="2025-08" db="UniProtKB">
        <authorList>
            <consortium name="Ensembl"/>
        </authorList>
    </citation>
    <scope>IDENTIFICATION</scope>
</reference>
<sequence>LPFGLVNTDHWPLSHPIPNANVNIPEYEYPDVNTKPFHIGSFKKEWLSRLKPSDYSYEEADEDAFLANFAEEMGVGAETMAELKTVCSVDSLRCHPEDQQPDTEVVPPDPTLRTLVYDLTSVHTNEKCD</sequence>
<dbReference type="GeneTree" id="ENSGT00940000169573"/>